<feature type="compositionally biased region" description="Low complexity" evidence="1">
    <location>
        <begin position="10"/>
        <end position="20"/>
    </location>
</feature>
<evidence type="ECO:0000313" key="2">
    <source>
        <dbReference type="EMBL" id="KAL2826349.1"/>
    </source>
</evidence>
<proteinExistence type="predicted"/>
<keyword evidence="3" id="KW-1185">Reference proteome</keyword>
<gene>
    <name evidence="2" type="ORF">BJY01DRAFT_229804</name>
</gene>
<sequence length="84" mass="9802">MGRRQSLLHSRYPPSIPSRSRVSDARGKKYTCMTLKMTKELEPSRTFFFYYYLFISCFRIGSIARLDTSCEHVPNCPRGLDSDK</sequence>
<reference evidence="2 3" key="1">
    <citation type="submission" date="2024-07" db="EMBL/GenBank/DDBJ databases">
        <title>Section-level genome sequencing and comparative genomics of Aspergillus sections Usti and Cavernicolus.</title>
        <authorList>
            <consortium name="Lawrence Berkeley National Laboratory"/>
            <person name="Nybo J.L."/>
            <person name="Vesth T.C."/>
            <person name="Theobald S."/>
            <person name="Frisvad J.C."/>
            <person name="Larsen T.O."/>
            <person name="Kjaerboelling I."/>
            <person name="Rothschild-Mancinelli K."/>
            <person name="Lyhne E.K."/>
            <person name="Kogle M.E."/>
            <person name="Barry K."/>
            <person name="Clum A."/>
            <person name="Na H."/>
            <person name="Ledsgaard L."/>
            <person name="Lin J."/>
            <person name="Lipzen A."/>
            <person name="Kuo A."/>
            <person name="Riley R."/>
            <person name="Mondo S."/>
            <person name="Labutti K."/>
            <person name="Haridas S."/>
            <person name="Pangalinan J."/>
            <person name="Salamov A.A."/>
            <person name="Simmons B.A."/>
            <person name="Magnuson J.K."/>
            <person name="Chen J."/>
            <person name="Drula E."/>
            <person name="Henrissat B."/>
            <person name="Wiebenga A."/>
            <person name="Lubbers R.J."/>
            <person name="Gomes A.C."/>
            <person name="Makela M.R."/>
            <person name="Stajich J."/>
            <person name="Grigoriev I.V."/>
            <person name="Mortensen U.H."/>
            <person name="De Vries R.P."/>
            <person name="Baker S.E."/>
            <person name="Andersen M.R."/>
        </authorList>
    </citation>
    <scope>NUCLEOTIDE SEQUENCE [LARGE SCALE GENOMIC DNA]</scope>
    <source>
        <strain evidence="2 3">CBS 123904</strain>
    </source>
</reference>
<evidence type="ECO:0000313" key="3">
    <source>
        <dbReference type="Proteomes" id="UP001610446"/>
    </source>
</evidence>
<dbReference type="Proteomes" id="UP001610446">
    <property type="component" value="Unassembled WGS sequence"/>
</dbReference>
<evidence type="ECO:0000256" key="1">
    <source>
        <dbReference type="SAM" id="MobiDB-lite"/>
    </source>
</evidence>
<dbReference type="EMBL" id="JBFXLU010000448">
    <property type="protein sequence ID" value="KAL2826349.1"/>
    <property type="molecule type" value="Genomic_DNA"/>
</dbReference>
<feature type="region of interest" description="Disordered" evidence="1">
    <location>
        <begin position="1"/>
        <end position="22"/>
    </location>
</feature>
<accession>A0ABR4IGI3</accession>
<organism evidence="2 3">
    <name type="scientific">Aspergillus pseudoustus</name>
    <dbReference type="NCBI Taxonomy" id="1810923"/>
    <lineage>
        <taxon>Eukaryota</taxon>
        <taxon>Fungi</taxon>
        <taxon>Dikarya</taxon>
        <taxon>Ascomycota</taxon>
        <taxon>Pezizomycotina</taxon>
        <taxon>Eurotiomycetes</taxon>
        <taxon>Eurotiomycetidae</taxon>
        <taxon>Eurotiales</taxon>
        <taxon>Aspergillaceae</taxon>
        <taxon>Aspergillus</taxon>
        <taxon>Aspergillus subgen. Nidulantes</taxon>
    </lineage>
</organism>
<name>A0ABR4IGI3_9EURO</name>
<protein>
    <submittedName>
        <fullName evidence="2">Uncharacterized protein</fullName>
    </submittedName>
</protein>
<comment type="caution">
    <text evidence="2">The sequence shown here is derived from an EMBL/GenBank/DDBJ whole genome shotgun (WGS) entry which is preliminary data.</text>
</comment>